<evidence type="ECO:0000313" key="2">
    <source>
        <dbReference type="EMBL" id="KAJ1175153.1"/>
    </source>
</evidence>
<keyword evidence="3" id="KW-1185">Reference proteome</keyword>
<feature type="region of interest" description="Disordered" evidence="1">
    <location>
        <begin position="175"/>
        <end position="209"/>
    </location>
</feature>
<protein>
    <submittedName>
        <fullName evidence="2">Uncharacterized protein</fullName>
    </submittedName>
</protein>
<accession>A0AAV7TFI2</accession>
<feature type="region of interest" description="Disordered" evidence="1">
    <location>
        <begin position="1"/>
        <end position="24"/>
    </location>
</feature>
<evidence type="ECO:0000313" key="3">
    <source>
        <dbReference type="Proteomes" id="UP001066276"/>
    </source>
</evidence>
<proteinExistence type="predicted"/>
<gene>
    <name evidence="2" type="ORF">NDU88_000444</name>
</gene>
<reference evidence="2" key="1">
    <citation type="journal article" date="2022" name="bioRxiv">
        <title>Sequencing and chromosome-scale assembly of the giantPleurodeles waltlgenome.</title>
        <authorList>
            <person name="Brown T."/>
            <person name="Elewa A."/>
            <person name="Iarovenko S."/>
            <person name="Subramanian E."/>
            <person name="Araus A.J."/>
            <person name="Petzold A."/>
            <person name="Susuki M."/>
            <person name="Suzuki K.-i.T."/>
            <person name="Hayashi T."/>
            <person name="Toyoda A."/>
            <person name="Oliveira C."/>
            <person name="Osipova E."/>
            <person name="Leigh N.D."/>
            <person name="Simon A."/>
            <person name="Yun M.H."/>
        </authorList>
    </citation>
    <scope>NUCLEOTIDE SEQUENCE</scope>
    <source>
        <strain evidence="2">20211129_DDA</strain>
        <tissue evidence="2">Liver</tissue>
    </source>
</reference>
<evidence type="ECO:0000256" key="1">
    <source>
        <dbReference type="SAM" id="MobiDB-lite"/>
    </source>
</evidence>
<feature type="compositionally biased region" description="Basic and acidic residues" evidence="1">
    <location>
        <begin position="1"/>
        <end position="10"/>
    </location>
</feature>
<dbReference type="Proteomes" id="UP001066276">
    <property type="component" value="Chromosome 3_2"/>
</dbReference>
<dbReference type="AlphaFoldDB" id="A0AAV7TFI2"/>
<dbReference type="EMBL" id="JANPWB010000006">
    <property type="protein sequence ID" value="KAJ1175153.1"/>
    <property type="molecule type" value="Genomic_DNA"/>
</dbReference>
<comment type="caution">
    <text evidence="2">The sequence shown here is derived from an EMBL/GenBank/DDBJ whole genome shotgun (WGS) entry which is preliminary data.</text>
</comment>
<sequence>MGAQGHEEHAPPVLRVTRAKKQAQPPLERGVELREGCLKVCSLGGASKMAPSSDTMTPDEGILEESHLGEAGKMAAPGDFIEDEVILISEEEMEVQGGHKVVRGAGNANFASISRHRQSEQGEVISGCDTSRFLGGHGEVTVHQQFGRLAGSQSLPVKVRAPSRHHFEGRVKSGAVYPTSREPDGLGSLGQGADSVFDEQPSTSRGSSARVECLEEELLDYNEEVEEQVMPASNGVVKETPVPKVVWGDRFGSRRRDTVAGSLPRGEEARSVSVGFGGVRDDFRFGMRKGGRMWVECPR</sequence>
<organism evidence="2 3">
    <name type="scientific">Pleurodeles waltl</name>
    <name type="common">Iberian ribbed newt</name>
    <dbReference type="NCBI Taxonomy" id="8319"/>
    <lineage>
        <taxon>Eukaryota</taxon>
        <taxon>Metazoa</taxon>
        <taxon>Chordata</taxon>
        <taxon>Craniata</taxon>
        <taxon>Vertebrata</taxon>
        <taxon>Euteleostomi</taxon>
        <taxon>Amphibia</taxon>
        <taxon>Batrachia</taxon>
        <taxon>Caudata</taxon>
        <taxon>Salamandroidea</taxon>
        <taxon>Salamandridae</taxon>
        <taxon>Pleurodelinae</taxon>
        <taxon>Pleurodeles</taxon>
    </lineage>
</organism>
<name>A0AAV7TFI2_PLEWA</name>